<gene>
    <name evidence="11" type="ORF">Zmor_016224</name>
</gene>
<evidence type="ECO:0000256" key="7">
    <source>
        <dbReference type="ARBA" id="ARBA00023136"/>
    </source>
</evidence>
<dbReference type="InterPro" id="IPR004117">
    <property type="entry name" value="7tm6_olfct_rcpt"/>
</dbReference>
<evidence type="ECO:0000256" key="5">
    <source>
        <dbReference type="ARBA" id="ARBA00022725"/>
    </source>
</evidence>
<organism evidence="11 12">
    <name type="scientific">Zophobas morio</name>
    <dbReference type="NCBI Taxonomy" id="2755281"/>
    <lineage>
        <taxon>Eukaryota</taxon>
        <taxon>Metazoa</taxon>
        <taxon>Ecdysozoa</taxon>
        <taxon>Arthropoda</taxon>
        <taxon>Hexapoda</taxon>
        <taxon>Insecta</taxon>
        <taxon>Pterygota</taxon>
        <taxon>Neoptera</taxon>
        <taxon>Endopterygota</taxon>
        <taxon>Coleoptera</taxon>
        <taxon>Polyphaga</taxon>
        <taxon>Cucujiformia</taxon>
        <taxon>Tenebrionidae</taxon>
        <taxon>Zophobas</taxon>
    </lineage>
</organism>
<keyword evidence="5 10" id="KW-0552">Olfaction</keyword>
<evidence type="ECO:0000256" key="9">
    <source>
        <dbReference type="ARBA" id="ARBA00023224"/>
    </source>
</evidence>
<keyword evidence="12" id="KW-1185">Reference proteome</keyword>
<dbReference type="PANTHER" id="PTHR21137">
    <property type="entry name" value="ODORANT RECEPTOR"/>
    <property type="match status" value="1"/>
</dbReference>
<evidence type="ECO:0000313" key="12">
    <source>
        <dbReference type="Proteomes" id="UP001168821"/>
    </source>
</evidence>
<keyword evidence="7 10" id="KW-0472">Membrane</keyword>
<accession>A0AA38INH8</accession>
<keyword evidence="3 10" id="KW-0716">Sensory transduction</keyword>
<protein>
    <recommendedName>
        <fullName evidence="10">Odorant receptor</fullName>
    </recommendedName>
</protein>
<comment type="caution">
    <text evidence="11">The sequence shown here is derived from an EMBL/GenBank/DDBJ whole genome shotgun (WGS) entry which is preliminary data.</text>
</comment>
<feature type="transmembrane region" description="Helical" evidence="10">
    <location>
        <begin position="293"/>
        <end position="313"/>
    </location>
</feature>
<proteinExistence type="inferred from homology"/>
<dbReference type="Pfam" id="PF02949">
    <property type="entry name" value="7tm_6"/>
    <property type="match status" value="1"/>
</dbReference>
<name>A0AA38INH8_9CUCU</name>
<keyword evidence="4 10" id="KW-0812">Transmembrane</keyword>
<comment type="caution">
    <text evidence="10">Lacks conserved residue(s) required for the propagation of feature annotation.</text>
</comment>
<dbReference type="PANTHER" id="PTHR21137:SF35">
    <property type="entry name" value="ODORANT RECEPTOR 19A-RELATED"/>
    <property type="match status" value="1"/>
</dbReference>
<evidence type="ECO:0000256" key="1">
    <source>
        <dbReference type="ARBA" id="ARBA00004651"/>
    </source>
</evidence>
<feature type="transmembrane region" description="Helical" evidence="10">
    <location>
        <begin position="66"/>
        <end position="87"/>
    </location>
</feature>
<feature type="transmembrane region" description="Helical" evidence="10">
    <location>
        <begin position="37"/>
        <end position="60"/>
    </location>
</feature>
<dbReference type="AlphaFoldDB" id="A0AA38INH8"/>
<feature type="transmembrane region" description="Helical" evidence="10">
    <location>
        <begin position="262"/>
        <end position="281"/>
    </location>
</feature>
<dbReference type="GO" id="GO:0004984">
    <property type="term" value="F:olfactory receptor activity"/>
    <property type="evidence" value="ECO:0007669"/>
    <property type="project" value="InterPro"/>
</dbReference>
<evidence type="ECO:0000256" key="4">
    <source>
        <dbReference type="ARBA" id="ARBA00022692"/>
    </source>
</evidence>
<dbReference type="EMBL" id="JALNTZ010000004">
    <property type="protein sequence ID" value="KAJ3657206.1"/>
    <property type="molecule type" value="Genomic_DNA"/>
</dbReference>
<sequence>MDKTYMDFHHQNPIMGDPLHVIYFLGCTIYHSRLVKIVLWILVFVYIAFSAAQICYMVSAPETIDIANYGALLLQMLWVIMSTFPILTKNYLIEDTMSVIELWAVDSADEETKTRILKESKFLNAFACFNSTMGLIWATAMIYPNQRDIEHSFPAFLFNKWSPQYDYFLGYAFNLTSFVTSFTMVALGYQFIYGTQHLKFQMYILNKFIEGICHDFVPSDDGDLFDKAHQMEIKFRLKVLVKKHQDIIRCKTRGLANMKGRIVPLSFGGLLIGLSLFLDLLQITEKNSPPILLLRAGSFSIIAASTFCSVIIAGQTFESESENIYNALISTNWYQWTEDNRKTLTIMLCNSISPISMKFTDSFVVNFELGMGICKAVYSAASVFYNMK</sequence>
<comment type="similarity">
    <text evidence="10">Belongs to the insect chemoreceptor superfamily. Heteromeric odorant receptor channel (TC 1.A.69) family.</text>
</comment>
<evidence type="ECO:0000256" key="10">
    <source>
        <dbReference type="RuleBase" id="RU351113"/>
    </source>
</evidence>
<keyword evidence="2" id="KW-1003">Cell membrane</keyword>
<keyword evidence="8 10" id="KW-0675">Receptor</keyword>
<dbReference type="GO" id="GO:0005886">
    <property type="term" value="C:plasma membrane"/>
    <property type="evidence" value="ECO:0007669"/>
    <property type="project" value="UniProtKB-SubCell"/>
</dbReference>
<evidence type="ECO:0000256" key="6">
    <source>
        <dbReference type="ARBA" id="ARBA00022989"/>
    </source>
</evidence>
<feature type="transmembrane region" description="Helical" evidence="10">
    <location>
        <begin position="122"/>
        <end position="143"/>
    </location>
</feature>
<feature type="transmembrane region" description="Helical" evidence="10">
    <location>
        <begin position="168"/>
        <end position="192"/>
    </location>
</feature>
<evidence type="ECO:0000256" key="3">
    <source>
        <dbReference type="ARBA" id="ARBA00022606"/>
    </source>
</evidence>
<keyword evidence="6 10" id="KW-1133">Transmembrane helix</keyword>
<reference evidence="11" key="1">
    <citation type="journal article" date="2023" name="G3 (Bethesda)">
        <title>Whole genome assemblies of Zophobas morio and Tenebrio molitor.</title>
        <authorList>
            <person name="Kaur S."/>
            <person name="Stinson S.A."/>
            <person name="diCenzo G.C."/>
        </authorList>
    </citation>
    <scope>NUCLEOTIDE SEQUENCE</scope>
    <source>
        <strain evidence="11">QUZm001</strain>
    </source>
</reference>
<comment type="subcellular location">
    <subcellularLocation>
        <location evidence="1 10">Cell membrane</location>
        <topology evidence="1 10">Multi-pass membrane protein</topology>
    </subcellularLocation>
</comment>
<dbReference type="GO" id="GO:0005549">
    <property type="term" value="F:odorant binding"/>
    <property type="evidence" value="ECO:0007669"/>
    <property type="project" value="InterPro"/>
</dbReference>
<evidence type="ECO:0000256" key="2">
    <source>
        <dbReference type="ARBA" id="ARBA00022475"/>
    </source>
</evidence>
<dbReference type="Proteomes" id="UP001168821">
    <property type="component" value="Unassembled WGS sequence"/>
</dbReference>
<evidence type="ECO:0000256" key="8">
    <source>
        <dbReference type="ARBA" id="ARBA00023170"/>
    </source>
</evidence>
<evidence type="ECO:0000313" key="11">
    <source>
        <dbReference type="EMBL" id="KAJ3657206.1"/>
    </source>
</evidence>
<keyword evidence="9 10" id="KW-0807">Transducer</keyword>
<dbReference type="GO" id="GO:0007165">
    <property type="term" value="P:signal transduction"/>
    <property type="evidence" value="ECO:0007669"/>
    <property type="project" value="UniProtKB-KW"/>
</dbReference>